<evidence type="ECO:0000256" key="1">
    <source>
        <dbReference type="SAM" id="MobiDB-lite"/>
    </source>
</evidence>
<keyword evidence="2" id="KW-1133">Transmembrane helix</keyword>
<dbReference type="InParanoid" id="A0A0H2S3Y2"/>
<keyword evidence="5" id="KW-1185">Reference proteome</keyword>
<dbReference type="AlphaFoldDB" id="A0A0H2S3Y2"/>
<gene>
    <name evidence="4" type="ORF">SCHPADRAFT_935845</name>
</gene>
<organism evidence="4 5">
    <name type="scientific">Schizopora paradoxa</name>
    <dbReference type="NCBI Taxonomy" id="27342"/>
    <lineage>
        <taxon>Eukaryota</taxon>
        <taxon>Fungi</taxon>
        <taxon>Dikarya</taxon>
        <taxon>Basidiomycota</taxon>
        <taxon>Agaricomycotina</taxon>
        <taxon>Agaricomycetes</taxon>
        <taxon>Hymenochaetales</taxon>
        <taxon>Schizoporaceae</taxon>
        <taxon>Schizopora</taxon>
    </lineage>
</organism>
<feature type="transmembrane region" description="Helical" evidence="2">
    <location>
        <begin position="22"/>
        <end position="42"/>
    </location>
</feature>
<reference evidence="4 5" key="1">
    <citation type="submission" date="2015-04" db="EMBL/GenBank/DDBJ databases">
        <title>Complete genome sequence of Schizopora paradoxa KUC8140, a cosmopolitan wood degrader in East Asia.</title>
        <authorList>
            <consortium name="DOE Joint Genome Institute"/>
            <person name="Min B."/>
            <person name="Park H."/>
            <person name="Jang Y."/>
            <person name="Kim J.-J."/>
            <person name="Kim K.H."/>
            <person name="Pangilinan J."/>
            <person name="Lipzen A."/>
            <person name="Riley R."/>
            <person name="Grigoriev I.V."/>
            <person name="Spatafora J.W."/>
            <person name="Choi I.-G."/>
        </authorList>
    </citation>
    <scope>NUCLEOTIDE SEQUENCE [LARGE SCALE GENOMIC DNA]</scope>
    <source>
        <strain evidence="4 5">KUC8140</strain>
    </source>
</reference>
<keyword evidence="2" id="KW-0472">Membrane</keyword>
<feature type="region of interest" description="Disordered" evidence="1">
    <location>
        <begin position="298"/>
        <end position="335"/>
    </location>
</feature>
<protein>
    <recommendedName>
        <fullName evidence="3">DUF6533 domain-containing protein</fullName>
    </recommendedName>
</protein>
<feature type="transmembrane region" description="Helical" evidence="2">
    <location>
        <begin position="205"/>
        <end position="225"/>
    </location>
</feature>
<dbReference type="Pfam" id="PF20151">
    <property type="entry name" value="DUF6533"/>
    <property type="match status" value="1"/>
</dbReference>
<accession>A0A0H2S3Y2</accession>
<evidence type="ECO:0000313" key="4">
    <source>
        <dbReference type="EMBL" id="KLO18797.1"/>
    </source>
</evidence>
<dbReference type="Proteomes" id="UP000053477">
    <property type="component" value="Unassembled WGS sequence"/>
</dbReference>
<dbReference type="OrthoDB" id="3350812at2759"/>
<feature type="transmembrane region" description="Helical" evidence="2">
    <location>
        <begin position="63"/>
        <end position="82"/>
    </location>
</feature>
<proteinExistence type="predicted"/>
<sequence length="515" mass="56831">MSGALSQEQINAITQSITLLRASSYVTVAIAACFVCDIIFSFGEEVTLVWPSRWSLTKGLYFYNRYSPFLDVFVVVALFVRHPSPESCYVRNEIMGYLIIIGTTVSEGIIMMRTFALWNRNKLVKWFFLVMIVTIPITNTVITNGPAPSPALLGCFATQQGTLVWISFALFLAMESVVVSLTLYKGIDHVQTVKTRLVYTLYEDGLMYYLFFFVITLANIVLYFAGPPELVNTLALPARVIHSILATHVILRIRACMRDRQLRQAGRPMGSTWLPAQYTGELDESFSISVAQAVSEDREIQHDGGDGAEEVDESRNGPIRSVSSAGICRPSDQSGYIRACEEEDDRGEGSSKLADSITIGEVEERGVHIRKKLSSADLERGNGKNPCSCGIGIGGSGEDDDEVDDDAPFSITSIMFADPPYASDEQPIDFEAQVATDGPRLDKLDTEVNSPGFSSTSTAVDTRYSPSFWSSIRRVLDRRRPPNKSRGSMEALTCLELPSPLPQTSIELKPLPNFA</sequence>
<feature type="domain" description="DUF6533" evidence="3">
    <location>
        <begin position="25"/>
        <end position="70"/>
    </location>
</feature>
<evidence type="ECO:0000256" key="2">
    <source>
        <dbReference type="SAM" id="Phobius"/>
    </source>
</evidence>
<dbReference type="InterPro" id="IPR045340">
    <property type="entry name" value="DUF6533"/>
</dbReference>
<keyword evidence="2" id="KW-0812">Transmembrane</keyword>
<dbReference type="EMBL" id="KQ085891">
    <property type="protein sequence ID" value="KLO18797.1"/>
    <property type="molecule type" value="Genomic_DNA"/>
</dbReference>
<evidence type="ECO:0000259" key="3">
    <source>
        <dbReference type="Pfam" id="PF20151"/>
    </source>
</evidence>
<feature type="transmembrane region" description="Helical" evidence="2">
    <location>
        <begin position="162"/>
        <end position="184"/>
    </location>
</feature>
<feature type="transmembrane region" description="Helical" evidence="2">
    <location>
        <begin position="123"/>
        <end position="142"/>
    </location>
</feature>
<evidence type="ECO:0000313" key="5">
    <source>
        <dbReference type="Proteomes" id="UP000053477"/>
    </source>
</evidence>
<feature type="transmembrane region" description="Helical" evidence="2">
    <location>
        <begin position="94"/>
        <end position="111"/>
    </location>
</feature>
<name>A0A0H2S3Y2_9AGAM</name>